<dbReference type="InterPro" id="IPR050315">
    <property type="entry name" value="FAD-oxidoreductase_2"/>
</dbReference>
<dbReference type="InterPro" id="IPR027477">
    <property type="entry name" value="Succ_DH/fumarate_Rdtase_cat_sf"/>
</dbReference>
<dbReference type="SUPFAM" id="SSF56425">
    <property type="entry name" value="Succinate dehydrogenase/fumarate reductase flavoprotein, catalytic domain"/>
    <property type="match status" value="1"/>
</dbReference>
<evidence type="ECO:0000256" key="7">
    <source>
        <dbReference type="ARBA" id="ARBA00023002"/>
    </source>
</evidence>
<dbReference type="InterPro" id="IPR007329">
    <property type="entry name" value="FMN-bd"/>
</dbReference>
<comment type="caution">
    <text evidence="11">The sequence shown here is derived from an EMBL/GenBank/DDBJ whole genome shotgun (WGS) entry which is preliminary data.</text>
</comment>
<keyword evidence="6" id="KW-0274">FAD</keyword>
<keyword evidence="9" id="KW-0732">Signal</keyword>
<dbReference type="Pfam" id="PF04205">
    <property type="entry name" value="FMN_bind"/>
    <property type="match status" value="1"/>
</dbReference>
<keyword evidence="5" id="KW-0285">Flavoprotein</keyword>
<dbReference type="GO" id="GO:0033765">
    <property type="term" value="F:steroid dehydrogenase activity, acting on the CH-CH group of donors"/>
    <property type="evidence" value="ECO:0007669"/>
    <property type="project" value="UniProtKB-ARBA"/>
</dbReference>
<feature type="signal peptide" evidence="9">
    <location>
        <begin position="1"/>
        <end position="21"/>
    </location>
</feature>
<feature type="chain" id="PRO_5038701047" description="Urocanate reductase" evidence="9">
    <location>
        <begin position="22"/>
        <end position="602"/>
    </location>
</feature>
<dbReference type="Gene3D" id="3.50.50.60">
    <property type="entry name" value="FAD/NAD(P)-binding domain"/>
    <property type="match status" value="1"/>
</dbReference>
<evidence type="ECO:0000313" key="11">
    <source>
        <dbReference type="EMBL" id="NYB74560.1"/>
    </source>
</evidence>
<evidence type="ECO:0000256" key="1">
    <source>
        <dbReference type="ARBA" id="ARBA00001917"/>
    </source>
</evidence>
<evidence type="ECO:0000256" key="5">
    <source>
        <dbReference type="ARBA" id="ARBA00022630"/>
    </source>
</evidence>
<reference evidence="11" key="1">
    <citation type="submission" date="2020-07" db="EMBL/GenBank/DDBJ databases">
        <title>Genomic analysis of a strain of Sedimentibacter Hydroxybenzoicus DSM7310.</title>
        <authorList>
            <person name="Ma S."/>
        </authorList>
    </citation>
    <scope>NUCLEOTIDE SEQUENCE</scope>
    <source>
        <strain evidence="11">DSM 7310</strain>
    </source>
</reference>
<protein>
    <recommendedName>
        <fullName evidence="4">Urocanate reductase</fullName>
        <ecNumber evidence="3">1.3.99.33</ecNumber>
    </recommendedName>
</protein>
<comment type="catalytic activity">
    <reaction evidence="8">
        <text>dihydrourocanate + A = urocanate + AH2</text>
        <dbReference type="Rhea" id="RHEA:36059"/>
        <dbReference type="ChEBI" id="CHEBI:13193"/>
        <dbReference type="ChEBI" id="CHEBI:17499"/>
        <dbReference type="ChEBI" id="CHEBI:27247"/>
        <dbReference type="ChEBI" id="CHEBI:72991"/>
        <dbReference type="EC" id="1.3.99.33"/>
    </reaction>
</comment>
<name>A0A974GWZ1_SEDHY</name>
<dbReference type="Pfam" id="PF00890">
    <property type="entry name" value="FAD_binding_2"/>
    <property type="match status" value="1"/>
</dbReference>
<sequence length="602" mass="63574">MKKLKKIISLVLIAVFVLSLAGCSSNTSPPATVDKEGIFEAGIYTAKSKGMNGDVEVEVVVSNELIESIRVLGHNETAGISDPAIEKIPTDILSAQGLKIDVISGATITSNAIIAAATDCLQQAGANIEELKQKGIEAVVLNDEIIDADVVVIGAGIAGLSAAVTASEEGAKVVLLEKMGNVGGASIVCGGEILAAGTEMQESQGIKDSSEALKQYWFEVGEGKINEEIVGYIADNSSNTVEWLKDRGVTFGDVTFSYNYPAQDPYRNHSTASESGTDFILPLYETAQKNGVDVRLETPAISLINENGVIKGVIAENKGRKVIVNAESTILATGGYANNEELMKQYSPAINAYGTFLGEAHQGDGLIMARDAGAEIVAGGGAIANPMDMGATSFADAGGVFLNVTPSGKRFGNENEYWFKRSADLYFNEEVNYYYGIMDSKIENEGFEEAIKNRTAFKADTIEELAEMLGMEPNVLADTVSRYNEICDVQIDTDFGKPAVGKVGSRMANLKEVNLLNSIDQAPYYAVIFSTNGVTGTFGGPKTTIDGEVVSTEGDLIPGLYAAGEVANGELFYRRYPCSGSAIQMSATMGIQAGKAAAASAK</sequence>
<dbReference type="InterPro" id="IPR003953">
    <property type="entry name" value="FAD-dep_OxRdtase_2_FAD-bd"/>
</dbReference>
<organism evidence="11 12">
    <name type="scientific">Sedimentibacter hydroxybenzoicus DSM 7310</name>
    <dbReference type="NCBI Taxonomy" id="1123245"/>
    <lineage>
        <taxon>Bacteria</taxon>
        <taxon>Bacillati</taxon>
        <taxon>Bacillota</taxon>
        <taxon>Tissierellia</taxon>
        <taxon>Sedimentibacter</taxon>
    </lineage>
</organism>
<dbReference type="PANTHER" id="PTHR43400">
    <property type="entry name" value="FUMARATE REDUCTASE"/>
    <property type="match status" value="1"/>
</dbReference>
<dbReference type="Gene3D" id="3.90.1010.20">
    <property type="match status" value="1"/>
</dbReference>
<dbReference type="SUPFAM" id="SSF51905">
    <property type="entry name" value="FAD/NAD(P)-binding domain"/>
    <property type="match status" value="1"/>
</dbReference>
<comment type="cofactor">
    <cofactor evidence="1">
        <name>FMN</name>
        <dbReference type="ChEBI" id="CHEBI:58210"/>
    </cofactor>
</comment>
<comment type="cofactor">
    <cofactor evidence="2">
        <name>FAD</name>
        <dbReference type="ChEBI" id="CHEBI:57692"/>
    </cofactor>
</comment>
<dbReference type="EMBL" id="JACBNQ010000011">
    <property type="protein sequence ID" value="NYB74560.1"/>
    <property type="molecule type" value="Genomic_DNA"/>
</dbReference>
<dbReference type="GO" id="GO:0008202">
    <property type="term" value="P:steroid metabolic process"/>
    <property type="evidence" value="ECO:0007669"/>
    <property type="project" value="UniProtKB-ARBA"/>
</dbReference>
<keyword evidence="12" id="KW-1185">Reference proteome</keyword>
<dbReference type="InterPro" id="IPR036188">
    <property type="entry name" value="FAD/NAD-bd_sf"/>
</dbReference>
<dbReference type="AlphaFoldDB" id="A0A974GWZ1"/>
<dbReference type="Gene3D" id="3.90.700.10">
    <property type="entry name" value="Succinate dehydrogenase/fumarate reductase flavoprotein, catalytic domain"/>
    <property type="match status" value="1"/>
</dbReference>
<evidence type="ECO:0000256" key="4">
    <source>
        <dbReference type="ARBA" id="ARBA00015872"/>
    </source>
</evidence>
<dbReference type="RefSeq" id="WP_179238268.1">
    <property type="nucleotide sequence ID" value="NZ_JACBNQ010000011.1"/>
</dbReference>
<evidence type="ECO:0000256" key="2">
    <source>
        <dbReference type="ARBA" id="ARBA00001974"/>
    </source>
</evidence>
<evidence type="ECO:0000259" key="10">
    <source>
        <dbReference type="SMART" id="SM00900"/>
    </source>
</evidence>
<dbReference type="GO" id="GO:0016020">
    <property type="term" value="C:membrane"/>
    <property type="evidence" value="ECO:0007669"/>
    <property type="project" value="InterPro"/>
</dbReference>
<dbReference type="Proteomes" id="UP000611629">
    <property type="component" value="Unassembled WGS sequence"/>
</dbReference>
<evidence type="ECO:0000256" key="8">
    <source>
        <dbReference type="ARBA" id="ARBA00049922"/>
    </source>
</evidence>
<proteinExistence type="predicted"/>
<keyword evidence="7" id="KW-0560">Oxidoreductase</keyword>
<evidence type="ECO:0000256" key="6">
    <source>
        <dbReference type="ARBA" id="ARBA00022827"/>
    </source>
</evidence>
<dbReference type="PANTHER" id="PTHR43400:SF10">
    <property type="entry name" value="3-OXOSTEROID 1-DEHYDROGENASE"/>
    <property type="match status" value="1"/>
</dbReference>
<evidence type="ECO:0000256" key="3">
    <source>
        <dbReference type="ARBA" id="ARBA00013137"/>
    </source>
</evidence>
<dbReference type="EC" id="1.3.99.33" evidence="3"/>
<accession>A0A974GWZ1</accession>
<dbReference type="SMART" id="SM00900">
    <property type="entry name" value="FMN_bind"/>
    <property type="match status" value="1"/>
</dbReference>
<dbReference type="GO" id="GO:0010181">
    <property type="term" value="F:FMN binding"/>
    <property type="evidence" value="ECO:0007669"/>
    <property type="project" value="InterPro"/>
</dbReference>
<evidence type="ECO:0000256" key="9">
    <source>
        <dbReference type="SAM" id="SignalP"/>
    </source>
</evidence>
<feature type="domain" description="FMN-binding" evidence="10">
    <location>
        <begin position="50"/>
        <end position="124"/>
    </location>
</feature>
<dbReference type="PROSITE" id="PS51257">
    <property type="entry name" value="PROKAR_LIPOPROTEIN"/>
    <property type="match status" value="1"/>
</dbReference>
<evidence type="ECO:0000313" key="12">
    <source>
        <dbReference type="Proteomes" id="UP000611629"/>
    </source>
</evidence>
<gene>
    <name evidence="11" type="ORF">HZF24_10480</name>
</gene>